<proteinExistence type="predicted"/>
<protein>
    <recommendedName>
        <fullName evidence="2">GIY-YIG domain-containing protein</fullName>
    </recommendedName>
</protein>
<dbReference type="EMBL" id="GG666590">
    <property type="protein sequence ID" value="EEN51496.1"/>
    <property type="molecule type" value="Genomic_DNA"/>
</dbReference>
<evidence type="ECO:0008006" key="2">
    <source>
        <dbReference type="Google" id="ProtNLM"/>
    </source>
</evidence>
<reference evidence="1" key="1">
    <citation type="journal article" date="2008" name="Nature">
        <title>The amphioxus genome and the evolution of the chordate karyotype.</title>
        <authorList>
            <consortium name="US DOE Joint Genome Institute (JGI-PGF)"/>
            <person name="Putnam N.H."/>
            <person name="Butts T."/>
            <person name="Ferrier D.E.K."/>
            <person name="Furlong R.F."/>
            <person name="Hellsten U."/>
            <person name="Kawashima T."/>
            <person name="Robinson-Rechavi M."/>
            <person name="Shoguchi E."/>
            <person name="Terry A."/>
            <person name="Yu J.-K."/>
            <person name="Benito-Gutierrez E.L."/>
            <person name="Dubchak I."/>
            <person name="Garcia-Fernandez J."/>
            <person name="Gibson-Brown J.J."/>
            <person name="Grigoriev I.V."/>
            <person name="Horton A.C."/>
            <person name="de Jong P.J."/>
            <person name="Jurka J."/>
            <person name="Kapitonov V.V."/>
            <person name="Kohara Y."/>
            <person name="Kuroki Y."/>
            <person name="Lindquist E."/>
            <person name="Lucas S."/>
            <person name="Osoegawa K."/>
            <person name="Pennacchio L.A."/>
            <person name="Salamov A.A."/>
            <person name="Satou Y."/>
            <person name="Sauka-Spengler T."/>
            <person name="Schmutz J."/>
            <person name="Shin-I T."/>
            <person name="Toyoda A."/>
            <person name="Bronner-Fraser M."/>
            <person name="Fujiyama A."/>
            <person name="Holland L.Z."/>
            <person name="Holland P.W.H."/>
            <person name="Satoh N."/>
            <person name="Rokhsar D.S."/>
        </authorList>
    </citation>
    <scope>NUCLEOTIDE SEQUENCE [LARGE SCALE GENOMIC DNA]</scope>
    <source>
        <strain evidence="1">S238N-H82</strain>
        <tissue evidence="1">Testes</tissue>
    </source>
</reference>
<organism>
    <name type="scientific">Branchiostoma floridae</name>
    <name type="common">Florida lancelet</name>
    <name type="synonym">Amphioxus</name>
    <dbReference type="NCBI Taxonomy" id="7739"/>
    <lineage>
        <taxon>Eukaryota</taxon>
        <taxon>Metazoa</taxon>
        <taxon>Chordata</taxon>
        <taxon>Cephalochordata</taxon>
        <taxon>Leptocardii</taxon>
        <taxon>Amphioxiformes</taxon>
        <taxon>Branchiostomatidae</taxon>
        <taxon>Branchiostoma</taxon>
    </lineage>
</organism>
<sequence>MAYWWRGYLSLQRGLDLTEDCSSVINSTTNPRHVPKPTVSNCCLGFADRRNYRNQRPARGSEDWGQQGIYAIMEPDHTHYGKDKPILYVGKGNIGDRLENHFKGQDGQDIGKYLSKKKGIDDRRLQLDGIKVYWKLMCEHCSSKLEDTFIKCVENSLGYHPHYNRIAGSH</sequence>
<name>C3Z6Q0_BRAFL</name>
<evidence type="ECO:0000313" key="1">
    <source>
        <dbReference type="EMBL" id="EEN51496.1"/>
    </source>
</evidence>
<dbReference type="AlphaFoldDB" id="C3Z6Q0"/>
<gene>
    <name evidence="1" type="ORF">BRAFLDRAFT_69130</name>
</gene>
<accession>C3Z6Q0</accession>
<dbReference type="InParanoid" id="C3Z6Q0"/>